<dbReference type="Pfam" id="PF09265">
    <property type="entry name" value="Cytokin-bind"/>
    <property type="match status" value="1"/>
</dbReference>
<keyword evidence="5" id="KW-0274">FAD</keyword>
<gene>
    <name evidence="9" type="ORF">DARMORV10_C02P14730.1</name>
</gene>
<dbReference type="InterPro" id="IPR050432">
    <property type="entry name" value="FAD-linked_Oxidoreductases_BP"/>
</dbReference>
<keyword evidence="4" id="KW-0285">Flavoprotein</keyword>
<comment type="similarity">
    <text evidence="2">Belongs to the oxygen-dependent FAD-linked oxidoreductase family.</text>
</comment>
<evidence type="ECO:0000256" key="2">
    <source>
        <dbReference type="ARBA" id="ARBA00005466"/>
    </source>
</evidence>
<dbReference type="InterPro" id="IPR015345">
    <property type="entry name" value="Cytokinin_DH_FAD/cytokin-bd"/>
</dbReference>
<dbReference type="FunFam" id="3.40.462.10:FF:000001">
    <property type="entry name" value="Cytokinin dehydrogenase 2"/>
    <property type="match status" value="1"/>
</dbReference>
<evidence type="ECO:0000259" key="8">
    <source>
        <dbReference type="PROSITE" id="PS51387"/>
    </source>
</evidence>
<dbReference type="PROSITE" id="PS51387">
    <property type="entry name" value="FAD_PCMH"/>
    <property type="match status" value="1"/>
</dbReference>
<protein>
    <recommendedName>
        <fullName evidence="3">cytokinin dehydrogenase</fullName>
        <ecNumber evidence="3">1.5.99.12</ecNumber>
    </recommendedName>
</protein>
<dbReference type="AlphaFoldDB" id="A0A816JPU1"/>
<dbReference type="InterPro" id="IPR016166">
    <property type="entry name" value="FAD-bd_PCMH"/>
</dbReference>
<proteinExistence type="inferred from homology"/>
<dbReference type="InterPro" id="IPR016170">
    <property type="entry name" value="Cytok_DH_C_sf"/>
</dbReference>
<dbReference type="Pfam" id="PF01565">
    <property type="entry name" value="FAD_binding_4"/>
    <property type="match status" value="1"/>
</dbReference>
<evidence type="ECO:0000256" key="1">
    <source>
        <dbReference type="ARBA" id="ARBA00001974"/>
    </source>
</evidence>
<dbReference type="InterPro" id="IPR016164">
    <property type="entry name" value="FAD-linked_Oxase-like_C"/>
</dbReference>
<dbReference type="GO" id="GO:0019139">
    <property type="term" value="F:cytokinin dehydrogenase activity"/>
    <property type="evidence" value="ECO:0007669"/>
    <property type="project" value="UniProtKB-EC"/>
</dbReference>
<dbReference type="Gene3D" id="3.30.465.10">
    <property type="match status" value="1"/>
</dbReference>
<dbReference type="InterPro" id="IPR006094">
    <property type="entry name" value="Oxid_FAD_bind_N"/>
</dbReference>
<dbReference type="GO" id="GO:0009690">
    <property type="term" value="P:cytokinin metabolic process"/>
    <property type="evidence" value="ECO:0007669"/>
    <property type="project" value="InterPro"/>
</dbReference>
<comment type="catalytic activity">
    <reaction evidence="7">
        <text>N(6)-dimethylallyladenine + A + H2O = 3-methyl-2-butenal + adenine + AH2</text>
        <dbReference type="Rhea" id="RHEA:13625"/>
        <dbReference type="ChEBI" id="CHEBI:13193"/>
        <dbReference type="ChEBI" id="CHEBI:15377"/>
        <dbReference type="ChEBI" id="CHEBI:15825"/>
        <dbReference type="ChEBI" id="CHEBI:16708"/>
        <dbReference type="ChEBI" id="CHEBI:17499"/>
        <dbReference type="ChEBI" id="CHEBI:17660"/>
        <dbReference type="EC" id="1.5.99.12"/>
    </reaction>
</comment>
<dbReference type="InterPro" id="IPR016169">
    <property type="entry name" value="FAD-bd_PCMH_sub2"/>
</dbReference>
<dbReference type="EC" id="1.5.99.12" evidence="3"/>
<dbReference type="InterPro" id="IPR006093">
    <property type="entry name" value="Oxy_OxRdtase_FAD_BS"/>
</dbReference>
<evidence type="ECO:0000256" key="7">
    <source>
        <dbReference type="ARBA" id="ARBA00048224"/>
    </source>
</evidence>
<evidence type="ECO:0000256" key="4">
    <source>
        <dbReference type="ARBA" id="ARBA00022630"/>
    </source>
</evidence>
<name>A0A816JPU1_BRANA</name>
<reference evidence="9" key="1">
    <citation type="submission" date="2021-01" db="EMBL/GenBank/DDBJ databases">
        <authorList>
            <consortium name="Genoscope - CEA"/>
            <person name="William W."/>
        </authorList>
    </citation>
    <scope>NUCLEOTIDE SEQUENCE</scope>
</reference>
<dbReference type="PROSITE" id="PS00862">
    <property type="entry name" value="OX2_COVAL_FAD"/>
    <property type="match status" value="1"/>
</dbReference>
<evidence type="ECO:0000256" key="5">
    <source>
        <dbReference type="ARBA" id="ARBA00022827"/>
    </source>
</evidence>
<dbReference type="SUPFAM" id="SSF55103">
    <property type="entry name" value="FAD-linked oxidases, C-terminal domain"/>
    <property type="match status" value="1"/>
</dbReference>
<dbReference type="Proteomes" id="UP001295469">
    <property type="component" value="Chromosome C02"/>
</dbReference>
<keyword evidence="6" id="KW-0560">Oxidoreductase</keyword>
<evidence type="ECO:0000256" key="6">
    <source>
        <dbReference type="ARBA" id="ARBA00023002"/>
    </source>
</evidence>
<dbReference type="SUPFAM" id="SSF56176">
    <property type="entry name" value="FAD-binding/transporter-associated domain-like"/>
    <property type="match status" value="1"/>
</dbReference>
<organism evidence="9">
    <name type="scientific">Brassica napus</name>
    <name type="common">Rape</name>
    <dbReference type="NCBI Taxonomy" id="3708"/>
    <lineage>
        <taxon>Eukaryota</taxon>
        <taxon>Viridiplantae</taxon>
        <taxon>Streptophyta</taxon>
        <taxon>Embryophyta</taxon>
        <taxon>Tracheophyta</taxon>
        <taxon>Spermatophyta</taxon>
        <taxon>Magnoliopsida</taxon>
        <taxon>eudicotyledons</taxon>
        <taxon>Gunneridae</taxon>
        <taxon>Pentapetalae</taxon>
        <taxon>rosids</taxon>
        <taxon>malvids</taxon>
        <taxon>Brassicales</taxon>
        <taxon>Brassicaceae</taxon>
        <taxon>Brassiceae</taxon>
        <taxon>Brassica</taxon>
    </lineage>
</organism>
<dbReference type="Gene3D" id="3.30.43.10">
    <property type="entry name" value="Uridine Diphospho-n-acetylenolpyruvylglucosamine Reductase, domain 2"/>
    <property type="match status" value="1"/>
</dbReference>
<dbReference type="KEGG" id="bna:106374136"/>
<dbReference type="PANTHER" id="PTHR13878">
    <property type="entry name" value="GULONOLACTONE OXIDASE"/>
    <property type="match status" value="1"/>
</dbReference>
<dbReference type="InterPro" id="IPR016167">
    <property type="entry name" value="FAD-bd_PCMH_sub1"/>
</dbReference>
<dbReference type="OrthoDB" id="415825at2759"/>
<dbReference type="EMBL" id="HG994366">
    <property type="protein sequence ID" value="CAF1893439.1"/>
    <property type="molecule type" value="Genomic_DNA"/>
</dbReference>
<comment type="cofactor">
    <cofactor evidence="1">
        <name>FAD</name>
        <dbReference type="ChEBI" id="CHEBI:57692"/>
    </cofactor>
</comment>
<dbReference type="PANTHER" id="PTHR13878:SF127">
    <property type="entry name" value="CYTOKININ DEHYDROGENASE 3"/>
    <property type="match status" value="1"/>
</dbReference>
<evidence type="ECO:0000313" key="9">
    <source>
        <dbReference type="EMBL" id="CAF1893439.1"/>
    </source>
</evidence>
<sequence>MGGSINTDLLLLFIDITKAKAFKHISQKNMASNNFPSQSHLLVIIIFITTLLTPITTNNTSPQPWNILSNDNFAGKLTSASSSVEAAAIDFGHVTKILPSAVLNPSSVQDIIDLIKLSFDSQSSFPIAARGHGHSFRGQAAAKDGVVVNMRSMVNEDRGIKVSRTGLYADVDTAWLWIEVLNKTLELGLTPVSWTDYLYLTIGGTLSNGGISGQTSRYGPQISNVLELDVITGKGEIATCSNDTNSDLFYAALGGLGQFGIITRARIKLELAPKRAKWLRFLYTDFSEFTRDQERLISETDGLHFLEGSVMLDHGPPDNWRSTYYPPSDHLRIVSMIKRYRVIYCLEVAKYYDETSQHSVNEEIEKLSESLNYVRGFVYEKDVTYIDFLNRVRTGELNLKSKGQWDVPHPWLNLFVPKSQISRFDYGVFKGIILRNNITTGPLLVYPMKRIMWNDQMSTAIPEEDVFYAVGFLRSAEFDNWEAYDKENMEVLKFCEDAKMDVIQYLPYHASQEGWVRHFGPMWNTFVERKYRYDPKMILSPGQNIFR</sequence>
<dbReference type="Gene3D" id="3.40.462.10">
    <property type="entry name" value="FAD-linked oxidases, C-terminal domain"/>
    <property type="match status" value="1"/>
</dbReference>
<dbReference type="InterPro" id="IPR036318">
    <property type="entry name" value="FAD-bd_PCMH-like_sf"/>
</dbReference>
<accession>A0A816JPU1</accession>
<feature type="domain" description="FAD-binding PCMH-type" evidence="8">
    <location>
        <begin position="95"/>
        <end position="272"/>
    </location>
</feature>
<evidence type="ECO:0000256" key="3">
    <source>
        <dbReference type="ARBA" id="ARBA00011928"/>
    </source>
</evidence>
<dbReference type="GO" id="GO:0071949">
    <property type="term" value="F:FAD binding"/>
    <property type="evidence" value="ECO:0007669"/>
    <property type="project" value="InterPro"/>
</dbReference>